<dbReference type="AlphaFoldDB" id="L0DGY9"/>
<accession>L0DGY9</accession>
<dbReference type="KEGG" id="saci:Sinac_3675"/>
<organism evidence="2 3">
    <name type="scientific">Singulisphaera acidiphila (strain ATCC BAA-1392 / DSM 18658 / VKM B-2454 / MOB10)</name>
    <dbReference type="NCBI Taxonomy" id="886293"/>
    <lineage>
        <taxon>Bacteria</taxon>
        <taxon>Pseudomonadati</taxon>
        <taxon>Planctomycetota</taxon>
        <taxon>Planctomycetia</taxon>
        <taxon>Isosphaerales</taxon>
        <taxon>Isosphaeraceae</taxon>
        <taxon>Singulisphaera</taxon>
    </lineage>
</organism>
<keyword evidence="1" id="KW-0472">Membrane</keyword>
<keyword evidence="1" id="KW-0812">Transmembrane</keyword>
<proteinExistence type="predicted"/>
<evidence type="ECO:0000313" key="2">
    <source>
        <dbReference type="EMBL" id="AGA27921.1"/>
    </source>
</evidence>
<sequence>MDPAWDKFRRRQRAFWFAILLCPPWFAFGSLLYYFLARFELNYDLFFILIVALPALGNIMVAHWRKFFWPCPNCGRPFHATWFYGNLMARQCVHCGLRKWAPVKAKTIKSISLDQWNPVADEYFD</sequence>
<dbReference type="STRING" id="886293.Sinac_3675"/>
<reference evidence="2 3" key="1">
    <citation type="submission" date="2012-02" db="EMBL/GenBank/DDBJ databases">
        <title>Complete sequence of chromosome of Singulisphaera acidiphila DSM 18658.</title>
        <authorList>
            <consortium name="US DOE Joint Genome Institute (JGI-PGF)"/>
            <person name="Lucas S."/>
            <person name="Copeland A."/>
            <person name="Lapidus A."/>
            <person name="Glavina del Rio T."/>
            <person name="Dalin E."/>
            <person name="Tice H."/>
            <person name="Bruce D."/>
            <person name="Goodwin L."/>
            <person name="Pitluck S."/>
            <person name="Peters L."/>
            <person name="Ovchinnikova G."/>
            <person name="Chertkov O."/>
            <person name="Kyrpides N."/>
            <person name="Mavromatis K."/>
            <person name="Ivanova N."/>
            <person name="Brettin T."/>
            <person name="Detter J.C."/>
            <person name="Han C."/>
            <person name="Larimer F."/>
            <person name="Land M."/>
            <person name="Hauser L."/>
            <person name="Markowitz V."/>
            <person name="Cheng J.-F."/>
            <person name="Hugenholtz P."/>
            <person name="Woyke T."/>
            <person name="Wu D."/>
            <person name="Tindall B."/>
            <person name="Pomrenke H."/>
            <person name="Brambilla E."/>
            <person name="Klenk H.-P."/>
            <person name="Eisen J.A."/>
        </authorList>
    </citation>
    <scope>NUCLEOTIDE SEQUENCE [LARGE SCALE GENOMIC DNA]</scope>
    <source>
        <strain evidence="3">ATCC BAA-1392 / DSM 18658 / VKM B-2454 / MOB10</strain>
    </source>
</reference>
<dbReference type="OrthoDB" id="287317at2"/>
<name>L0DGY9_SINAD</name>
<dbReference type="HOGENOM" id="CLU_1991190_0_0_0"/>
<feature type="transmembrane region" description="Helical" evidence="1">
    <location>
        <begin position="41"/>
        <end position="61"/>
    </location>
</feature>
<evidence type="ECO:0000256" key="1">
    <source>
        <dbReference type="SAM" id="Phobius"/>
    </source>
</evidence>
<protein>
    <submittedName>
        <fullName evidence="2">Uncharacterized protein</fullName>
    </submittedName>
</protein>
<gene>
    <name evidence="2" type="ordered locus">Sinac_3675</name>
</gene>
<dbReference type="EMBL" id="CP003364">
    <property type="protein sequence ID" value="AGA27921.1"/>
    <property type="molecule type" value="Genomic_DNA"/>
</dbReference>
<feature type="transmembrane region" description="Helical" evidence="1">
    <location>
        <begin position="14"/>
        <end position="35"/>
    </location>
</feature>
<keyword evidence="1" id="KW-1133">Transmembrane helix</keyword>
<keyword evidence="3" id="KW-1185">Reference proteome</keyword>
<dbReference type="Proteomes" id="UP000010798">
    <property type="component" value="Chromosome"/>
</dbReference>
<evidence type="ECO:0000313" key="3">
    <source>
        <dbReference type="Proteomes" id="UP000010798"/>
    </source>
</evidence>